<organism evidence="1 2">
    <name type="scientific">Polyangium spumosum</name>
    <dbReference type="NCBI Taxonomy" id="889282"/>
    <lineage>
        <taxon>Bacteria</taxon>
        <taxon>Pseudomonadati</taxon>
        <taxon>Myxococcota</taxon>
        <taxon>Polyangia</taxon>
        <taxon>Polyangiales</taxon>
        <taxon>Polyangiaceae</taxon>
        <taxon>Polyangium</taxon>
    </lineage>
</organism>
<comment type="caution">
    <text evidence="1">The sequence shown here is derived from an EMBL/GenBank/DDBJ whole genome shotgun (WGS) entry which is preliminary data.</text>
</comment>
<dbReference type="AlphaFoldDB" id="A0A6N7PJV8"/>
<reference evidence="1 2" key="1">
    <citation type="submission" date="2019-10" db="EMBL/GenBank/DDBJ databases">
        <title>A soil myxobacterium in the family Polyangiaceae.</title>
        <authorList>
            <person name="Li Y."/>
            <person name="Wang J."/>
        </authorList>
    </citation>
    <scope>NUCLEOTIDE SEQUENCE [LARGE SCALE GENOMIC DNA]</scope>
    <source>
        <strain evidence="1 2">DSM 14734</strain>
    </source>
</reference>
<proteinExistence type="predicted"/>
<dbReference type="SUPFAM" id="SSF46894">
    <property type="entry name" value="C-terminal effector domain of the bipartite response regulators"/>
    <property type="match status" value="1"/>
</dbReference>
<protein>
    <recommendedName>
        <fullName evidence="3">Sigma-70 family RNA polymerase sigma factor</fullName>
    </recommendedName>
</protein>
<dbReference type="GO" id="GO:0003677">
    <property type="term" value="F:DNA binding"/>
    <property type="evidence" value="ECO:0007669"/>
    <property type="project" value="InterPro"/>
</dbReference>
<dbReference type="Proteomes" id="UP000440224">
    <property type="component" value="Unassembled WGS sequence"/>
</dbReference>
<dbReference type="GO" id="GO:0006355">
    <property type="term" value="P:regulation of DNA-templated transcription"/>
    <property type="evidence" value="ECO:0007669"/>
    <property type="project" value="InterPro"/>
</dbReference>
<dbReference type="OrthoDB" id="5243766at2"/>
<evidence type="ECO:0000313" key="1">
    <source>
        <dbReference type="EMBL" id="MRG90490.1"/>
    </source>
</evidence>
<dbReference type="InterPro" id="IPR016032">
    <property type="entry name" value="Sig_transdc_resp-reg_C-effctor"/>
</dbReference>
<dbReference type="Gene3D" id="1.10.10.10">
    <property type="entry name" value="Winged helix-like DNA-binding domain superfamily/Winged helix DNA-binding domain"/>
    <property type="match status" value="1"/>
</dbReference>
<sequence length="195" mass="22390">MIRYRHDPERPGEPVVEATPRDLDAYRGFARSYLRAKWPVLGEADADEVTQDALYVLWQMVDEGRVRGAYTDPPDVVIRSLLVNIAWRVAGNQAARLRRKDARHVPIGEEHERDLSDPAARPEDIAEARRVLRHLARSKARPMRVLLLVVQGESAEDIAARLGIELHTVYNATMTARRQLAARYGRPRWSRKQKR</sequence>
<dbReference type="InterPro" id="IPR036388">
    <property type="entry name" value="WH-like_DNA-bd_sf"/>
</dbReference>
<name>A0A6N7PJV8_9BACT</name>
<dbReference type="RefSeq" id="WP_153817401.1">
    <property type="nucleotide sequence ID" value="NZ_WJIE01000001.1"/>
</dbReference>
<accession>A0A6N7PJV8</accession>
<evidence type="ECO:0008006" key="3">
    <source>
        <dbReference type="Google" id="ProtNLM"/>
    </source>
</evidence>
<keyword evidence="2" id="KW-1185">Reference proteome</keyword>
<evidence type="ECO:0000313" key="2">
    <source>
        <dbReference type="Proteomes" id="UP000440224"/>
    </source>
</evidence>
<gene>
    <name evidence="1" type="ORF">GF068_00910</name>
</gene>
<dbReference type="EMBL" id="WJIE01000001">
    <property type="protein sequence ID" value="MRG90490.1"/>
    <property type="molecule type" value="Genomic_DNA"/>
</dbReference>